<gene>
    <name evidence="1" type="ORF">QIS74_00044</name>
</gene>
<dbReference type="SUPFAM" id="SSF53474">
    <property type="entry name" value="alpha/beta-Hydrolases"/>
    <property type="match status" value="1"/>
</dbReference>
<keyword evidence="2" id="KW-1185">Reference proteome</keyword>
<proteinExistence type="predicted"/>
<dbReference type="InterPro" id="IPR029058">
    <property type="entry name" value="AB_hydrolase_fold"/>
</dbReference>
<sequence length="173" mass="18723">MSPTDTLANLGFDSLAIGELRDILQVELGLDSLQSLPTLSELTIGDILTASRAPLLVSADDVLASSFATDFLGLKWARLDDPRSQLMAGVVHEVRGPCLPLLINGLLSSNDDRSIARALEPVDANRVKSLCPMAQARRGRVKTPTIVLHGAEDDIVPLQDALVFRDLLHQHEQ</sequence>
<evidence type="ECO:0000313" key="2">
    <source>
        <dbReference type="Proteomes" id="UP001327957"/>
    </source>
</evidence>
<accession>A0AAV9TSF5</accession>
<dbReference type="Proteomes" id="UP001327957">
    <property type="component" value="Unassembled WGS sequence"/>
</dbReference>
<dbReference type="Gene3D" id="3.40.50.1820">
    <property type="entry name" value="alpha/beta hydrolase"/>
    <property type="match status" value="1"/>
</dbReference>
<name>A0AAV9TSF5_9PEZI</name>
<organism evidence="1 2">
    <name type="scientific">Colletotrichum tabaci</name>
    <dbReference type="NCBI Taxonomy" id="1209068"/>
    <lineage>
        <taxon>Eukaryota</taxon>
        <taxon>Fungi</taxon>
        <taxon>Dikarya</taxon>
        <taxon>Ascomycota</taxon>
        <taxon>Pezizomycotina</taxon>
        <taxon>Sordariomycetes</taxon>
        <taxon>Hypocreomycetidae</taxon>
        <taxon>Glomerellales</taxon>
        <taxon>Glomerellaceae</taxon>
        <taxon>Colletotrichum</taxon>
        <taxon>Colletotrichum destructivum species complex</taxon>
    </lineage>
</organism>
<dbReference type="AlphaFoldDB" id="A0AAV9TSF5"/>
<protein>
    <submittedName>
        <fullName evidence="1">Polyketide synthase</fullName>
    </submittedName>
</protein>
<comment type="caution">
    <text evidence="1">The sequence shown here is derived from an EMBL/GenBank/DDBJ whole genome shotgun (WGS) entry which is preliminary data.</text>
</comment>
<evidence type="ECO:0000313" key="1">
    <source>
        <dbReference type="EMBL" id="KAK6226489.1"/>
    </source>
</evidence>
<reference evidence="1 2" key="1">
    <citation type="submission" date="2023-04" db="EMBL/GenBank/DDBJ databases">
        <title>Colletotrichum tabacum stain YC1 causing leaf anthracnose on Nicotiana tabacum(L.) cv.</title>
        <authorList>
            <person name="Ji Z."/>
            <person name="Wang M."/>
            <person name="Zhang J."/>
            <person name="Wang N."/>
            <person name="Zhou Z."/>
        </authorList>
    </citation>
    <scope>NUCLEOTIDE SEQUENCE [LARGE SCALE GENOMIC DNA]</scope>
    <source>
        <strain evidence="1 2">YC1</strain>
    </source>
</reference>
<dbReference type="EMBL" id="JASAOK010000001">
    <property type="protein sequence ID" value="KAK6226489.1"/>
    <property type="molecule type" value="Genomic_DNA"/>
</dbReference>